<dbReference type="CDD" id="cd02042">
    <property type="entry name" value="ParAB_family"/>
    <property type="match status" value="1"/>
</dbReference>
<evidence type="ECO:0000259" key="1">
    <source>
        <dbReference type="Pfam" id="PF01656"/>
    </source>
</evidence>
<proteinExistence type="predicted"/>
<dbReference type="SUPFAM" id="SSF52540">
    <property type="entry name" value="P-loop containing nucleoside triphosphate hydrolases"/>
    <property type="match status" value="1"/>
</dbReference>
<dbReference type="InterPro" id="IPR002586">
    <property type="entry name" value="CobQ/CobB/MinD/ParA_Nub-bd_dom"/>
</dbReference>
<organism evidence="2 3">
    <name type="scientific">Flavobacterium croceum DSM 17960</name>
    <dbReference type="NCBI Taxonomy" id="1121886"/>
    <lineage>
        <taxon>Bacteria</taxon>
        <taxon>Pseudomonadati</taxon>
        <taxon>Bacteroidota</taxon>
        <taxon>Flavobacteriia</taxon>
        <taxon>Flavobacteriales</taxon>
        <taxon>Flavobacteriaceae</taxon>
        <taxon>Flavobacterium</taxon>
    </lineage>
</organism>
<keyword evidence="3" id="KW-1185">Reference proteome</keyword>
<evidence type="ECO:0000313" key="2">
    <source>
        <dbReference type="EMBL" id="POS00911.1"/>
    </source>
</evidence>
<dbReference type="AlphaFoldDB" id="A0A2S4N5D8"/>
<dbReference type="EMBL" id="PQNY01000017">
    <property type="protein sequence ID" value="POS00911.1"/>
    <property type="molecule type" value="Genomic_DNA"/>
</dbReference>
<dbReference type="Pfam" id="PF01656">
    <property type="entry name" value="CbiA"/>
    <property type="match status" value="1"/>
</dbReference>
<name>A0A2S4N5D8_9FLAO</name>
<dbReference type="InterPro" id="IPR050678">
    <property type="entry name" value="DNA_Partitioning_ATPase"/>
</dbReference>
<dbReference type="OrthoDB" id="978593at2"/>
<dbReference type="Proteomes" id="UP000237056">
    <property type="component" value="Unassembled WGS sequence"/>
</dbReference>
<comment type="caution">
    <text evidence="2">The sequence shown here is derived from an EMBL/GenBank/DDBJ whole genome shotgun (WGS) entry which is preliminary data.</text>
</comment>
<feature type="domain" description="CobQ/CobB/MinD/ParA nucleotide binding" evidence="1">
    <location>
        <begin position="7"/>
        <end position="118"/>
    </location>
</feature>
<dbReference type="PANTHER" id="PTHR13696">
    <property type="entry name" value="P-LOOP CONTAINING NUCLEOSIDE TRIPHOSPHATE HYDROLASE"/>
    <property type="match status" value="1"/>
</dbReference>
<protein>
    <submittedName>
        <fullName evidence="2">Cellulose biosynthesis protein BcsQ</fullName>
    </submittedName>
</protein>
<dbReference type="Gene3D" id="3.40.50.300">
    <property type="entry name" value="P-loop containing nucleotide triphosphate hydrolases"/>
    <property type="match status" value="1"/>
</dbReference>
<reference evidence="2 3" key="1">
    <citation type="submission" date="2018-01" db="EMBL/GenBank/DDBJ databases">
        <title>Genomic Encyclopedia of Type Strains, Phase I: the one thousand microbial genomes (KMG-I) project.</title>
        <authorList>
            <person name="Goeker M."/>
        </authorList>
    </citation>
    <scope>NUCLEOTIDE SEQUENCE [LARGE SCALE GENOMIC DNA]</scope>
    <source>
        <strain evidence="2 3">DSM 17960</strain>
    </source>
</reference>
<gene>
    <name evidence="2" type="ORF">Q361_11714</name>
</gene>
<accession>A0A2S4N5D8</accession>
<dbReference type="InterPro" id="IPR027417">
    <property type="entry name" value="P-loop_NTPase"/>
</dbReference>
<dbReference type="PANTHER" id="PTHR13696:SF99">
    <property type="entry name" value="COBYRINIC ACID AC-DIAMIDE SYNTHASE"/>
    <property type="match status" value="1"/>
</dbReference>
<dbReference type="RefSeq" id="WP_103726868.1">
    <property type="nucleotide sequence ID" value="NZ_PQNY01000017.1"/>
</dbReference>
<sequence>MKKGKIIAFINQKGGVGKSTLACHFATNLYLNYNPKKENNFVAVYDSDNPQWSLNSWREAEMEFLNSPDSQFFVNKLNSVYTEHDNGDGFSPYKIYKGDLGSFIDKHADKLKSLYQYTILDVVGTVNTEGMSLDLFKKIDYIIIPMSTNFETVRSTLDYVRLIIAPLAYKNEFEYKILLNDVPSNQTTDVAHIKDSLRQMNYSFFDTIINSREKYVRMNIHYRKDGILSTLLPNYDRAIGSVVEEYLQSIKN</sequence>
<evidence type="ECO:0000313" key="3">
    <source>
        <dbReference type="Proteomes" id="UP000237056"/>
    </source>
</evidence>